<name>A0AAI8VLP0_9PEZI</name>
<feature type="region of interest" description="Disordered" evidence="1">
    <location>
        <begin position="94"/>
        <end position="205"/>
    </location>
</feature>
<organism evidence="2 3">
    <name type="scientific">Anthostomella pinea</name>
    <dbReference type="NCBI Taxonomy" id="933095"/>
    <lineage>
        <taxon>Eukaryota</taxon>
        <taxon>Fungi</taxon>
        <taxon>Dikarya</taxon>
        <taxon>Ascomycota</taxon>
        <taxon>Pezizomycotina</taxon>
        <taxon>Sordariomycetes</taxon>
        <taxon>Xylariomycetidae</taxon>
        <taxon>Xylariales</taxon>
        <taxon>Xylariaceae</taxon>
        <taxon>Anthostomella</taxon>
    </lineage>
</organism>
<feature type="compositionally biased region" description="Basic residues" evidence="1">
    <location>
        <begin position="21"/>
        <end position="36"/>
    </location>
</feature>
<protein>
    <submittedName>
        <fullName evidence="2">Uu.00g079020.m01.CDS01</fullName>
    </submittedName>
</protein>
<keyword evidence="3" id="KW-1185">Reference proteome</keyword>
<comment type="caution">
    <text evidence="2">The sequence shown here is derived from an EMBL/GenBank/DDBJ whole genome shotgun (WGS) entry which is preliminary data.</text>
</comment>
<proteinExistence type="predicted"/>
<feature type="compositionally biased region" description="Basic and acidic residues" evidence="1">
    <location>
        <begin position="154"/>
        <end position="192"/>
    </location>
</feature>
<feature type="region of interest" description="Disordered" evidence="1">
    <location>
        <begin position="1"/>
        <end position="47"/>
    </location>
</feature>
<dbReference type="Proteomes" id="UP001295740">
    <property type="component" value="Unassembled WGS sequence"/>
</dbReference>
<gene>
    <name evidence="2" type="ORF">KHLLAP_LOCUS7184</name>
</gene>
<evidence type="ECO:0000313" key="3">
    <source>
        <dbReference type="Proteomes" id="UP001295740"/>
    </source>
</evidence>
<dbReference type="EMBL" id="CAUWAG010000010">
    <property type="protein sequence ID" value="CAJ2506716.1"/>
    <property type="molecule type" value="Genomic_DNA"/>
</dbReference>
<feature type="compositionally biased region" description="Basic and acidic residues" evidence="1">
    <location>
        <begin position="114"/>
        <end position="140"/>
    </location>
</feature>
<evidence type="ECO:0000313" key="2">
    <source>
        <dbReference type="EMBL" id="CAJ2506716.1"/>
    </source>
</evidence>
<feature type="compositionally biased region" description="Low complexity" evidence="1">
    <location>
        <begin position="1"/>
        <end position="20"/>
    </location>
</feature>
<evidence type="ECO:0000256" key="1">
    <source>
        <dbReference type="SAM" id="MobiDB-lite"/>
    </source>
</evidence>
<dbReference type="AlphaFoldDB" id="A0AAI8VLP0"/>
<sequence length="205" mass="23657">MPRYTSPSPATSRSSSPSGPRRSRSAQPARHRRRRSPTPEGRTHKDALKTSLVFLGAVGAASLVAQKYWPKGFIYGEAEHFEEKAKKKVNQIKHAVLGDSHDDERERGRRRKSTHEPDYYSEDDRYRECGGHRQKSRLELEGLMGTSLPPGRHRYAEGDRGRHHGDGAGRRSRHVDDDRYELRDMRYTERQAPRPRRYMSGDDSY</sequence>
<reference evidence="2" key="1">
    <citation type="submission" date="2023-10" db="EMBL/GenBank/DDBJ databases">
        <authorList>
            <person name="Hackl T."/>
        </authorList>
    </citation>
    <scope>NUCLEOTIDE SEQUENCE</scope>
</reference>
<accession>A0AAI8VLP0</accession>